<proteinExistence type="predicted"/>
<name>A0ABP6ZSK2_9ACTN</name>
<dbReference type="RefSeq" id="WP_344803261.1">
    <property type="nucleotide sequence ID" value="NZ_BAABAB010000010.1"/>
</dbReference>
<keyword evidence="2" id="KW-1185">Reference proteome</keyword>
<dbReference type="Proteomes" id="UP001501490">
    <property type="component" value="Unassembled WGS sequence"/>
</dbReference>
<accession>A0ABP6ZSK2</accession>
<gene>
    <name evidence="1" type="ORF">GCM10022236_16480</name>
</gene>
<evidence type="ECO:0000313" key="1">
    <source>
        <dbReference type="EMBL" id="GAA3615218.1"/>
    </source>
</evidence>
<dbReference type="InterPro" id="IPR027417">
    <property type="entry name" value="P-loop_NTPase"/>
</dbReference>
<keyword evidence="1" id="KW-0418">Kinase</keyword>
<dbReference type="Gene3D" id="3.40.50.300">
    <property type="entry name" value="P-loop containing nucleotide triphosphate hydrolases"/>
    <property type="match status" value="1"/>
</dbReference>
<organism evidence="1 2">
    <name type="scientific">Microlunatus ginsengisoli</name>
    <dbReference type="NCBI Taxonomy" id="363863"/>
    <lineage>
        <taxon>Bacteria</taxon>
        <taxon>Bacillati</taxon>
        <taxon>Actinomycetota</taxon>
        <taxon>Actinomycetes</taxon>
        <taxon>Propionibacteriales</taxon>
        <taxon>Propionibacteriaceae</taxon>
        <taxon>Microlunatus</taxon>
    </lineage>
</organism>
<dbReference type="Pfam" id="PF03308">
    <property type="entry name" value="MeaB"/>
    <property type="match status" value="1"/>
</dbReference>
<sequence>MIAPQDDAAPTMADLIAAARALIVPGERRILGLTGAPGAGKSTLAEALLAALAPDAVVVAMDGFHLRDDELKRLGRYQRKGAIDTFDAAGFVHLLRRLRNRERLVYVPVFDRGLEESIGSAVPVSGDVPLIITEGNYLLVPDGEWGEIAGLLDESWYVEPGDGVRVERLIARHVAFGRSAEEAADRAAGSDGRNAELIAATRDRATRVVTVPPQPPGG</sequence>
<dbReference type="PANTHER" id="PTHR10285">
    <property type="entry name" value="URIDINE KINASE"/>
    <property type="match status" value="1"/>
</dbReference>
<comment type="caution">
    <text evidence="1">The sequence shown here is derived from an EMBL/GenBank/DDBJ whole genome shotgun (WGS) entry which is preliminary data.</text>
</comment>
<dbReference type="EMBL" id="BAABAB010000010">
    <property type="protein sequence ID" value="GAA3615218.1"/>
    <property type="molecule type" value="Genomic_DNA"/>
</dbReference>
<keyword evidence="1" id="KW-0808">Transferase</keyword>
<dbReference type="NCBIfam" id="NF006743">
    <property type="entry name" value="PRK09270.1-2"/>
    <property type="match status" value="1"/>
</dbReference>
<reference evidence="2" key="1">
    <citation type="journal article" date="2019" name="Int. J. Syst. Evol. Microbiol.">
        <title>The Global Catalogue of Microorganisms (GCM) 10K type strain sequencing project: providing services to taxonomists for standard genome sequencing and annotation.</title>
        <authorList>
            <consortium name="The Broad Institute Genomics Platform"/>
            <consortium name="The Broad Institute Genome Sequencing Center for Infectious Disease"/>
            <person name="Wu L."/>
            <person name="Ma J."/>
        </authorList>
    </citation>
    <scope>NUCLEOTIDE SEQUENCE [LARGE SCALE GENOMIC DNA]</scope>
    <source>
        <strain evidence="2">JCM 16929</strain>
    </source>
</reference>
<evidence type="ECO:0000313" key="2">
    <source>
        <dbReference type="Proteomes" id="UP001501490"/>
    </source>
</evidence>
<dbReference type="SUPFAM" id="SSF52540">
    <property type="entry name" value="P-loop containing nucleoside triphosphate hydrolases"/>
    <property type="match status" value="1"/>
</dbReference>
<dbReference type="GO" id="GO:0016301">
    <property type="term" value="F:kinase activity"/>
    <property type="evidence" value="ECO:0007669"/>
    <property type="project" value="UniProtKB-KW"/>
</dbReference>
<protein>
    <submittedName>
        <fullName evidence="1">Nucleoside/nucleotide kinase family protein</fullName>
    </submittedName>
</protein>